<dbReference type="InterPro" id="IPR005733">
    <property type="entry name" value="TopoI_bac-type"/>
</dbReference>
<dbReference type="CDD" id="cd03363">
    <property type="entry name" value="TOPRIM_TopoIA_TopoI"/>
    <property type="match status" value="1"/>
</dbReference>
<dbReference type="SMART" id="SM00436">
    <property type="entry name" value="TOP1Bc"/>
    <property type="match status" value="1"/>
</dbReference>
<dbReference type="PRINTS" id="PR00417">
    <property type="entry name" value="PRTPISMRASEI"/>
</dbReference>
<dbReference type="AlphaFoldDB" id="A0A081PGL2"/>
<evidence type="ECO:0000256" key="4">
    <source>
        <dbReference type="ARBA" id="ARBA00022842"/>
    </source>
</evidence>
<dbReference type="EMBL" id="JNFF01000061">
    <property type="protein sequence ID" value="KEQ29835.1"/>
    <property type="molecule type" value="Genomic_DNA"/>
</dbReference>
<dbReference type="InterPro" id="IPR003601">
    <property type="entry name" value="Topo_IA_2"/>
</dbReference>
<keyword evidence="4" id="KW-0460">Magnesium</keyword>
<feature type="region of interest" description="Interaction with DNA" evidence="8">
    <location>
        <begin position="163"/>
        <end position="168"/>
    </location>
</feature>
<dbReference type="InterPro" id="IPR034149">
    <property type="entry name" value="TOPRIM_TopoI"/>
</dbReference>
<feature type="active site" description="O-(5'-phospho-DNA)-tyrosine intermediate" evidence="8">
    <location>
        <position position="285"/>
    </location>
</feature>
<dbReference type="PANTHER" id="PTHR42785">
    <property type="entry name" value="DNA TOPOISOMERASE, TYPE IA, CORE"/>
    <property type="match status" value="1"/>
</dbReference>
<dbReference type="GO" id="GO:0046872">
    <property type="term" value="F:metal ion binding"/>
    <property type="evidence" value="ECO:0007669"/>
    <property type="project" value="UniProtKB-KW"/>
</dbReference>
<dbReference type="Gene3D" id="2.70.20.10">
    <property type="entry name" value="Topoisomerase I, domain 3"/>
    <property type="match status" value="1"/>
</dbReference>
<dbReference type="GO" id="GO:0006265">
    <property type="term" value="P:DNA topological change"/>
    <property type="evidence" value="ECO:0007669"/>
    <property type="project" value="UniProtKB-UniRule"/>
</dbReference>
<dbReference type="InterPro" id="IPR000380">
    <property type="entry name" value="Topo_IA"/>
</dbReference>
<keyword evidence="13" id="KW-1185">Reference proteome</keyword>
<comment type="function">
    <text evidence="8">Releases the supercoiling and torsional tension of DNA, which is introduced during the DNA replication and transcription, by transiently cleaving and rejoining one strand of the DNA duplex. Introduces a single-strand break via transesterification at a target site in duplex DNA. The scissile phosphodiester is attacked by the catalytic tyrosine of the enzyme, resulting in the formation of a DNA-(5'-phosphotyrosyl)-enzyme intermediate and the expulsion of a 3'-OH DNA strand. The free DNA strand then undergoes passage around the unbroken strand, thus removing DNA supercoils. Finally, in the religation step, the DNA 3'-OH attacks the covalent intermediate to expel the active-site tyrosine and restore the DNA phosphodiester backbone.</text>
</comment>
<dbReference type="eggNOG" id="COG1754">
    <property type="taxonomic scope" value="Bacteria"/>
</dbReference>
<dbReference type="CDD" id="cd00186">
    <property type="entry name" value="TOP1Ac"/>
    <property type="match status" value="1"/>
</dbReference>
<dbReference type="InterPro" id="IPR025589">
    <property type="entry name" value="Toprim_C_rpt"/>
</dbReference>
<dbReference type="eggNOG" id="COG0550">
    <property type="taxonomic scope" value="Bacteria"/>
</dbReference>
<dbReference type="Proteomes" id="UP000028007">
    <property type="component" value="Unassembled WGS sequence"/>
</dbReference>
<dbReference type="PANTHER" id="PTHR42785:SF1">
    <property type="entry name" value="DNA TOPOISOMERASE"/>
    <property type="match status" value="1"/>
</dbReference>
<dbReference type="PROSITE" id="PS00396">
    <property type="entry name" value="TOPO_IA_1"/>
    <property type="match status" value="1"/>
</dbReference>
<dbReference type="SMART" id="SM00437">
    <property type="entry name" value="TOP1Ac"/>
    <property type="match status" value="1"/>
</dbReference>
<reference evidence="12 13" key="1">
    <citation type="journal article" date="1992" name="Int. J. Syst. Bacteriol.">
        <title>Sphingobacterium antarcticus sp. nov. a Psychrotrophic Bacterium from the Soils of Schirmacher Oasis, Antarctica.</title>
        <authorList>
            <person name="Shivaji S."/>
            <person name="Ray M.K."/>
            <person name="Rao N.S."/>
            <person name="Saiserr L."/>
            <person name="Jagannadham M.V."/>
            <person name="Kumar G.S."/>
            <person name="Reddy G."/>
            <person name="Bhargava P.M."/>
        </authorList>
    </citation>
    <scope>NUCLEOTIDE SEQUENCE [LARGE SCALE GENOMIC DNA]</scope>
    <source>
        <strain evidence="12 13">4BY</strain>
    </source>
</reference>
<evidence type="ECO:0000259" key="10">
    <source>
        <dbReference type="PROSITE" id="PS50880"/>
    </source>
</evidence>
<dbReference type="HAMAP" id="MF_00952">
    <property type="entry name" value="Topoisom_1_prok"/>
    <property type="match status" value="1"/>
</dbReference>
<dbReference type="Gene3D" id="1.10.460.10">
    <property type="entry name" value="Topoisomerase I, domain 2"/>
    <property type="match status" value="1"/>
</dbReference>
<feature type="compositionally biased region" description="Basic residues" evidence="9">
    <location>
        <begin position="849"/>
        <end position="862"/>
    </location>
</feature>
<evidence type="ECO:0000313" key="12">
    <source>
        <dbReference type="EMBL" id="KEQ29835.1"/>
    </source>
</evidence>
<feature type="domain" description="Topo IA-type catalytic" evidence="11">
    <location>
        <begin position="129"/>
        <end position="576"/>
    </location>
</feature>
<dbReference type="SMART" id="SM00493">
    <property type="entry name" value="TOPRIM"/>
    <property type="match status" value="1"/>
</dbReference>
<dbReference type="InterPro" id="IPR003602">
    <property type="entry name" value="Topo_IA_DNA-bd_dom"/>
</dbReference>
<accession>A0A081PGL2</accession>
<evidence type="ECO:0000259" key="11">
    <source>
        <dbReference type="PROSITE" id="PS52039"/>
    </source>
</evidence>
<dbReference type="InterPro" id="IPR023405">
    <property type="entry name" value="Topo_IA_core_domain"/>
</dbReference>
<sequence>MAKNLLIVESPAKAKTIEGYLGKDFLVKSSYGHIRDLVKGDMGIDTENNFAQTYEVPADKKQVVAELKKLAKEAEMVWLASDEDREGEAISWHLFETLGLKENKTKRIVFHEITKPAILKAIESPRTIDYNLVNAQQARRVLDRLVGFELSPVLWKKVKPSLSAGRVQSVAVRLIVDREREVNKFNAAAAFKISAKFSTGTARETVKAELPQRFEKENDAEKFLQDNIKATYKISSLETKPAKRNPAAPFTTSTLQQEASRKLGFSVSRTMQVAQRLYESGKITYMRTDSVNLSETALTAAANEINSAYGSKYHQPRTYKTKSAGAQEAHEAIRPTYFDQHTVTGDGSEQRLYELIWKRAIASQMSEAQFEKTTAHIAISTRPEYLVAEGEVMKFDGFLKVYLESSDDDENDEQENENILPPLAKGQDLQLTVMQAIERFSRPPARYTEASLVKKLEELGIGRPSTYAPTISTIQNRGYVVKEDRDGRSRSFGSILLEEGKVSKSIKTEITGAEKAKLFPTDIGEVVNDFLVEHFTGIVDFNFTAKVEKEFDEIAQGLQNWTTMLHAFYKPFHKEVEVTTETADRANGERLLGIDPVSGKNVYAKVGKFGPLVQIGQNDDEEKPKYASLMKSQSVGTVTLEDALEQFRLPFQLEDYQEKEVSVGVGRFGPYVKWGEAFISVPKNEDPLTIDYARAKEIIDEKITADAPVAHYQGLPVTKGTGRFGPFIKWNELFINVPKAYNFDFLSDSDIAELIAKKVEKEANRYIQQWPEEKIALENGRWGPFIRFGKDMLKLGRNPVTNEKYTPEDLSLLTLEEVKKLIVEQVPNAFEPKTKKKAAVKKTATAKTTVKKAPAKKAAAKK</sequence>
<protein>
    <recommendedName>
        <fullName evidence="8">DNA topoisomerase 1</fullName>
        <ecNumber evidence="8">5.6.2.1</ecNumber>
    </recommendedName>
    <alternativeName>
        <fullName evidence="8">DNA topoisomerase I</fullName>
    </alternativeName>
</protein>
<feature type="domain" description="Toprim" evidence="10">
    <location>
        <begin position="3"/>
        <end position="113"/>
    </location>
</feature>
<dbReference type="InterPro" id="IPR013824">
    <property type="entry name" value="Topo_IA_cen_sub1"/>
</dbReference>
<comment type="similarity">
    <text evidence="2 8">Belongs to the type IA topoisomerase family.</text>
</comment>
<evidence type="ECO:0000313" key="13">
    <source>
        <dbReference type="Proteomes" id="UP000028007"/>
    </source>
</evidence>
<dbReference type="InterPro" id="IPR013825">
    <property type="entry name" value="Topo_IA_cen_sub2"/>
</dbReference>
<feature type="site" description="Interaction with DNA" evidence="8">
    <location>
        <position position="140"/>
    </location>
</feature>
<dbReference type="InterPro" id="IPR028612">
    <property type="entry name" value="Topoisom_1_IA"/>
</dbReference>
<dbReference type="RefSeq" id="WP_037441137.1">
    <property type="nucleotide sequence ID" value="NZ_JNFF01000061.1"/>
</dbReference>
<keyword evidence="7 8" id="KW-0413">Isomerase</keyword>
<comment type="caution">
    <text evidence="8">Lacks conserved residue(s) required for the propagation of feature annotation.</text>
</comment>
<dbReference type="Pfam" id="PF01751">
    <property type="entry name" value="Toprim"/>
    <property type="match status" value="1"/>
</dbReference>
<dbReference type="InterPro" id="IPR006171">
    <property type="entry name" value="TOPRIM_dom"/>
</dbReference>
<evidence type="ECO:0000256" key="6">
    <source>
        <dbReference type="ARBA" id="ARBA00023125"/>
    </source>
</evidence>
<dbReference type="InterPro" id="IPR013497">
    <property type="entry name" value="Topo_IA_cen"/>
</dbReference>
<dbReference type="PROSITE" id="PS50880">
    <property type="entry name" value="TOPRIM"/>
    <property type="match status" value="1"/>
</dbReference>
<feature type="region of interest" description="Disordered" evidence="9">
    <location>
        <begin position="834"/>
        <end position="862"/>
    </location>
</feature>
<evidence type="ECO:0000256" key="1">
    <source>
        <dbReference type="ARBA" id="ARBA00000213"/>
    </source>
</evidence>
<dbReference type="NCBIfam" id="TIGR01051">
    <property type="entry name" value="topA_bact"/>
    <property type="match status" value="1"/>
</dbReference>
<dbReference type="GO" id="GO:0003917">
    <property type="term" value="F:DNA topoisomerase type I (single strand cut, ATP-independent) activity"/>
    <property type="evidence" value="ECO:0007669"/>
    <property type="project" value="UniProtKB-UniRule"/>
</dbReference>
<evidence type="ECO:0000256" key="5">
    <source>
        <dbReference type="ARBA" id="ARBA00023029"/>
    </source>
</evidence>
<feature type="site" description="Interaction with DNA" evidence="8">
    <location>
        <position position="477"/>
    </location>
</feature>
<keyword evidence="5 8" id="KW-0799">Topoisomerase</keyword>
<comment type="subunit">
    <text evidence="8">Monomer.</text>
</comment>
<keyword evidence="6 8" id="KW-0238">DNA-binding</keyword>
<comment type="caution">
    <text evidence="12">The sequence shown here is derived from an EMBL/GenBank/DDBJ whole genome shotgun (WGS) entry which is preliminary data.</text>
</comment>
<evidence type="ECO:0000256" key="7">
    <source>
        <dbReference type="ARBA" id="ARBA00023235"/>
    </source>
</evidence>
<dbReference type="Gene3D" id="3.40.50.140">
    <property type="match status" value="1"/>
</dbReference>
<gene>
    <name evidence="8" type="primary">topA</name>
    <name evidence="12" type="ORF">N180_20420</name>
</gene>
<dbReference type="InterPro" id="IPR023406">
    <property type="entry name" value="Topo_IA_AS"/>
</dbReference>
<keyword evidence="3" id="KW-0479">Metal-binding</keyword>
<dbReference type="PROSITE" id="PS52039">
    <property type="entry name" value="TOPO_IA_2"/>
    <property type="match status" value="1"/>
</dbReference>
<feature type="site" description="Interaction with DNA" evidence="8">
    <location>
        <position position="155"/>
    </location>
</feature>
<evidence type="ECO:0000256" key="9">
    <source>
        <dbReference type="SAM" id="MobiDB-lite"/>
    </source>
</evidence>
<evidence type="ECO:0000256" key="2">
    <source>
        <dbReference type="ARBA" id="ARBA00009446"/>
    </source>
</evidence>
<dbReference type="Pfam" id="PF13368">
    <property type="entry name" value="Toprim_C_rpt"/>
    <property type="match status" value="2"/>
</dbReference>
<dbReference type="GO" id="GO:0003677">
    <property type="term" value="F:DNA binding"/>
    <property type="evidence" value="ECO:0007669"/>
    <property type="project" value="UniProtKB-KW"/>
</dbReference>
<dbReference type="InterPro" id="IPR013826">
    <property type="entry name" value="Topo_IA_cen_sub3"/>
</dbReference>
<dbReference type="Pfam" id="PF01131">
    <property type="entry name" value="Topoisom_bac"/>
    <property type="match status" value="1"/>
</dbReference>
<dbReference type="SUPFAM" id="SSF56712">
    <property type="entry name" value="Prokaryotic type I DNA topoisomerase"/>
    <property type="match status" value="1"/>
</dbReference>
<organism evidence="12 13">
    <name type="scientific">Pedobacter antarcticus 4BY</name>
    <dbReference type="NCBI Taxonomy" id="1358423"/>
    <lineage>
        <taxon>Bacteria</taxon>
        <taxon>Pseudomonadati</taxon>
        <taxon>Bacteroidota</taxon>
        <taxon>Sphingobacteriia</taxon>
        <taxon>Sphingobacteriales</taxon>
        <taxon>Sphingobacteriaceae</taxon>
        <taxon>Pedobacter</taxon>
    </lineage>
</organism>
<feature type="site" description="Interaction with DNA" evidence="8">
    <location>
        <position position="33"/>
    </location>
</feature>
<evidence type="ECO:0000256" key="3">
    <source>
        <dbReference type="ARBA" id="ARBA00022723"/>
    </source>
</evidence>
<dbReference type="OrthoDB" id="9804262at2"/>
<evidence type="ECO:0000256" key="8">
    <source>
        <dbReference type="HAMAP-Rule" id="MF_00952"/>
    </source>
</evidence>
<comment type="catalytic activity">
    <reaction evidence="1 8">
        <text>ATP-independent breakage of single-stranded DNA, followed by passage and rejoining.</text>
        <dbReference type="EC" id="5.6.2.1"/>
    </reaction>
</comment>
<dbReference type="EC" id="5.6.2.1" evidence="8"/>
<proteinExistence type="inferred from homology"/>
<feature type="site" description="Interaction with DNA" evidence="8">
    <location>
        <position position="143"/>
    </location>
</feature>
<feature type="site" description="Interaction with DNA" evidence="8">
    <location>
        <position position="287"/>
    </location>
</feature>
<dbReference type="Gene3D" id="1.10.290.10">
    <property type="entry name" value="Topoisomerase I, domain 4"/>
    <property type="match status" value="1"/>
</dbReference>
<feature type="site" description="Interaction with DNA" evidence="8">
    <location>
        <position position="139"/>
    </location>
</feature>
<name>A0A081PGL2_9SPHI</name>